<evidence type="ECO:0000256" key="3">
    <source>
        <dbReference type="ARBA" id="ARBA00023315"/>
    </source>
</evidence>
<dbReference type="PANTHER" id="PTHR43853">
    <property type="entry name" value="3-KETOACYL-COA THIOLASE, PEROXISOMAL"/>
    <property type="match status" value="1"/>
</dbReference>
<protein>
    <submittedName>
        <fullName evidence="7">Thiolase family protein</fullName>
    </submittedName>
</protein>
<dbReference type="PANTHER" id="PTHR43853:SF3">
    <property type="entry name" value="ACETYL-COA C-ACETYLTRANSFERASE YHFS-RELATED"/>
    <property type="match status" value="1"/>
</dbReference>
<dbReference type="InterPro" id="IPR020613">
    <property type="entry name" value="Thiolase_CS"/>
</dbReference>
<keyword evidence="2 4" id="KW-0808">Transferase</keyword>
<dbReference type="AlphaFoldDB" id="A0AA42BN83"/>
<dbReference type="FunFam" id="3.40.47.10:FF:000010">
    <property type="entry name" value="Acetyl-CoA acetyltransferase (Thiolase)"/>
    <property type="match status" value="1"/>
</dbReference>
<reference evidence="7" key="1">
    <citation type="submission" date="2022-07" db="EMBL/GenBank/DDBJ databases">
        <authorList>
            <person name="Li W.-J."/>
            <person name="Deng Q.-Q."/>
        </authorList>
    </citation>
    <scope>NUCLEOTIDE SEQUENCE</scope>
    <source>
        <strain evidence="7">SYSU M60031</strain>
    </source>
</reference>
<evidence type="ECO:0000259" key="5">
    <source>
        <dbReference type="Pfam" id="PF00108"/>
    </source>
</evidence>
<evidence type="ECO:0000313" key="7">
    <source>
        <dbReference type="EMBL" id="MCP8967690.1"/>
    </source>
</evidence>
<dbReference type="Pfam" id="PF00108">
    <property type="entry name" value="Thiolase_N"/>
    <property type="match status" value="1"/>
</dbReference>
<feature type="domain" description="Thiolase N-terminal" evidence="5">
    <location>
        <begin position="5"/>
        <end position="247"/>
    </location>
</feature>
<dbReference type="InterPro" id="IPR020617">
    <property type="entry name" value="Thiolase_C"/>
</dbReference>
<dbReference type="InterPro" id="IPR002155">
    <property type="entry name" value="Thiolase"/>
</dbReference>
<keyword evidence="3 4" id="KW-0012">Acyltransferase</keyword>
<evidence type="ECO:0000259" key="6">
    <source>
        <dbReference type="Pfam" id="PF02803"/>
    </source>
</evidence>
<evidence type="ECO:0000256" key="2">
    <source>
        <dbReference type="ARBA" id="ARBA00022679"/>
    </source>
</evidence>
<organism evidence="7 8">
    <name type="scientific">Ectobacillus ponti</name>
    <dbReference type="NCBI Taxonomy" id="2961894"/>
    <lineage>
        <taxon>Bacteria</taxon>
        <taxon>Bacillati</taxon>
        <taxon>Bacillota</taxon>
        <taxon>Bacilli</taxon>
        <taxon>Bacillales</taxon>
        <taxon>Bacillaceae</taxon>
        <taxon>Ectobacillus</taxon>
    </lineage>
</organism>
<name>A0AA42BN83_9BACI</name>
<dbReference type="Gene3D" id="3.40.47.10">
    <property type="match status" value="2"/>
</dbReference>
<dbReference type="SUPFAM" id="SSF53901">
    <property type="entry name" value="Thiolase-like"/>
    <property type="match status" value="2"/>
</dbReference>
<accession>A0AA42BN83</accession>
<sequence length="381" mass="40200">MRQAVIVAAKRTAIGRIGGMLRHIPPEGLAAAVIRNIVEDYQLEPASIDEVILGNAVGPGGNLARLSSLTAGLPVSVPGVTIDRQCGSGLEAVNLAARLIQNGAGDIYLAGGVESTSLAPWRMEKPAALTGMPRLYTRARFSPDEIGDPDMGIAAENVAAQFGISREDQDRFALHSHEKAVRSQQSGRFAAEIVPVQGMDQDECPRPDTSLRRLQRLRPVFQADGTVTAGNACPVNDGAALVLLMSADKCRELGLRPLARFVDSTSAGVDPNLLGIGPVPAVQKLLARTGLRVDDIDLVEFNEAFASQVLASLRELRIPEEKVNIGGGALALGHPYGASGAILITRLCMELQRTQSRYGLATLGIGGGLGVATLLERVEKA</sequence>
<comment type="caution">
    <text evidence="7">The sequence shown here is derived from an EMBL/GenBank/DDBJ whole genome shotgun (WGS) entry which is preliminary data.</text>
</comment>
<dbReference type="GO" id="GO:0005737">
    <property type="term" value="C:cytoplasm"/>
    <property type="evidence" value="ECO:0007669"/>
    <property type="project" value="UniProtKB-ARBA"/>
</dbReference>
<dbReference type="GO" id="GO:0006635">
    <property type="term" value="P:fatty acid beta-oxidation"/>
    <property type="evidence" value="ECO:0007669"/>
    <property type="project" value="TreeGrafter"/>
</dbReference>
<feature type="domain" description="Thiolase C-terminal" evidence="6">
    <location>
        <begin position="256"/>
        <end position="377"/>
    </location>
</feature>
<proteinExistence type="inferred from homology"/>
<dbReference type="NCBIfam" id="TIGR01930">
    <property type="entry name" value="AcCoA-C-Actrans"/>
    <property type="match status" value="1"/>
</dbReference>
<dbReference type="Pfam" id="PF02803">
    <property type="entry name" value="Thiolase_C"/>
    <property type="match status" value="1"/>
</dbReference>
<comment type="similarity">
    <text evidence="1 4">Belongs to the thiolase-like superfamily. Thiolase family.</text>
</comment>
<dbReference type="GO" id="GO:0010124">
    <property type="term" value="P:phenylacetate catabolic process"/>
    <property type="evidence" value="ECO:0007669"/>
    <property type="project" value="TreeGrafter"/>
</dbReference>
<dbReference type="GO" id="GO:0003988">
    <property type="term" value="F:acetyl-CoA C-acyltransferase activity"/>
    <property type="evidence" value="ECO:0007669"/>
    <property type="project" value="TreeGrafter"/>
</dbReference>
<evidence type="ECO:0000256" key="1">
    <source>
        <dbReference type="ARBA" id="ARBA00010982"/>
    </source>
</evidence>
<dbReference type="InterPro" id="IPR016039">
    <property type="entry name" value="Thiolase-like"/>
</dbReference>
<dbReference type="InterPro" id="IPR050215">
    <property type="entry name" value="Thiolase-like_sf_Thiolase"/>
</dbReference>
<dbReference type="PIRSF" id="PIRSF000429">
    <property type="entry name" value="Ac-CoA_Ac_transf"/>
    <property type="match status" value="1"/>
</dbReference>
<evidence type="ECO:0000313" key="8">
    <source>
        <dbReference type="Proteomes" id="UP001156102"/>
    </source>
</evidence>
<dbReference type="RefSeq" id="WP_254757608.1">
    <property type="nucleotide sequence ID" value="NZ_JANCLT010000002.1"/>
</dbReference>
<dbReference type="PROSITE" id="PS00737">
    <property type="entry name" value="THIOLASE_2"/>
    <property type="match status" value="1"/>
</dbReference>
<keyword evidence="8" id="KW-1185">Reference proteome</keyword>
<evidence type="ECO:0000256" key="4">
    <source>
        <dbReference type="RuleBase" id="RU003557"/>
    </source>
</evidence>
<dbReference type="InterPro" id="IPR020616">
    <property type="entry name" value="Thiolase_N"/>
</dbReference>
<dbReference type="EMBL" id="JANCLT010000002">
    <property type="protein sequence ID" value="MCP8967690.1"/>
    <property type="molecule type" value="Genomic_DNA"/>
</dbReference>
<gene>
    <name evidence="7" type="ORF">NK662_03940</name>
</gene>
<dbReference type="CDD" id="cd00751">
    <property type="entry name" value="thiolase"/>
    <property type="match status" value="1"/>
</dbReference>
<dbReference type="Proteomes" id="UP001156102">
    <property type="component" value="Unassembled WGS sequence"/>
</dbReference>